<protein>
    <submittedName>
        <fullName evidence="2">Uncharacterized protein</fullName>
    </submittedName>
</protein>
<reference evidence="2" key="1">
    <citation type="submission" date="2020-10" db="EMBL/GenBank/DDBJ databases">
        <title>Catharus ustulatus (Swainson's thrush) genome, bCatUst1, primary haplotype v2.</title>
        <authorList>
            <person name="Delmore K."/>
            <person name="Vafadar M."/>
            <person name="Formenti G."/>
            <person name="Chow W."/>
            <person name="Pelan S."/>
            <person name="Howe K."/>
            <person name="Rhie A."/>
            <person name="Mountcastle J."/>
            <person name="Haase B."/>
            <person name="Fedrigo O."/>
            <person name="Jarvis E.D."/>
        </authorList>
    </citation>
    <scope>NUCLEOTIDE SEQUENCE [LARGE SCALE GENOMIC DNA]</scope>
</reference>
<feature type="compositionally biased region" description="Polar residues" evidence="1">
    <location>
        <begin position="54"/>
        <end position="66"/>
    </location>
</feature>
<reference evidence="2" key="2">
    <citation type="submission" date="2025-08" db="UniProtKB">
        <authorList>
            <consortium name="Ensembl"/>
        </authorList>
    </citation>
    <scope>IDENTIFICATION</scope>
</reference>
<proteinExistence type="predicted"/>
<feature type="compositionally biased region" description="Low complexity" evidence="1">
    <location>
        <begin position="42"/>
        <end position="51"/>
    </location>
</feature>
<dbReference type="Proteomes" id="UP000694563">
    <property type="component" value="Chromosome 30"/>
</dbReference>
<keyword evidence="3" id="KW-1185">Reference proteome</keyword>
<dbReference type="AlphaFoldDB" id="A0A8C3U8N4"/>
<name>A0A8C3U8N4_CATUS</name>
<feature type="region of interest" description="Disordered" evidence="1">
    <location>
        <begin position="27"/>
        <end position="82"/>
    </location>
</feature>
<accession>A0A8C3U8N4</accession>
<reference evidence="2" key="3">
    <citation type="submission" date="2025-09" db="UniProtKB">
        <authorList>
            <consortium name="Ensembl"/>
        </authorList>
    </citation>
    <scope>IDENTIFICATION</scope>
</reference>
<evidence type="ECO:0000313" key="3">
    <source>
        <dbReference type="Proteomes" id="UP000694563"/>
    </source>
</evidence>
<dbReference type="Ensembl" id="ENSCUST00005010196.1">
    <property type="protein sequence ID" value="ENSCUSP00005009792.1"/>
    <property type="gene ID" value="ENSCUSG00005006255.1"/>
</dbReference>
<evidence type="ECO:0000313" key="2">
    <source>
        <dbReference type="Ensembl" id="ENSCUSP00005009792.1"/>
    </source>
</evidence>
<organism evidence="2 3">
    <name type="scientific">Catharus ustulatus</name>
    <name type="common">Russet-backed thrush</name>
    <name type="synonym">Hylocichla ustulatus</name>
    <dbReference type="NCBI Taxonomy" id="91951"/>
    <lineage>
        <taxon>Eukaryota</taxon>
        <taxon>Metazoa</taxon>
        <taxon>Chordata</taxon>
        <taxon>Craniata</taxon>
        <taxon>Vertebrata</taxon>
        <taxon>Euteleostomi</taxon>
        <taxon>Archelosauria</taxon>
        <taxon>Archosauria</taxon>
        <taxon>Dinosauria</taxon>
        <taxon>Saurischia</taxon>
        <taxon>Theropoda</taxon>
        <taxon>Coelurosauria</taxon>
        <taxon>Aves</taxon>
        <taxon>Neognathae</taxon>
        <taxon>Neoaves</taxon>
        <taxon>Telluraves</taxon>
        <taxon>Australaves</taxon>
        <taxon>Passeriformes</taxon>
        <taxon>Turdidae</taxon>
        <taxon>Catharus</taxon>
    </lineage>
</organism>
<sequence>HPQVPLTSPCDPGTSFLWVLSVSQPWHHHSSSTNHCGTALTPLSLSPHSPLQGMGSSSAPQLSGTPASGMARAVGKGNAEVG</sequence>
<evidence type="ECO:0000256" key="1">
    <source>
        <dbReference type="SAM" id="MobiDB-lite"/>
    </source>
</evidence>